<sequence length="67" mass="7217">MPALGATSPALGATCPAPSLFLPGSMSPHREPAEYSRLRVAEIRQPSDKQQAAAGVCDWRCYSRRCV</sequence>
<reference evidence="1 2" key="2">
    <citation type="journal article" date="2023" name="Mol. Biol. Evol.">
        <title>Genomics of Secondarily Temperate Adaptation in the Only Non-Antarctic Icefish.</title>
        <authorList>
            <person name="Rivera-Colon A.G."/>
            <person name="Rayamajhi N."/>
            <person name="Minhas B.F."/>
            <person name="Madrigal G."/>
            <person name="Bilyk K.T."/>
            <person name="Yoon V."/>
            <person name="Hune M."/>
            <person name="Gregory S."/>
            <person name="Cheng C.H.C."/>
            <person name="Catchen J.M."/>
        </authorList>
    </citation>
    <scope>NUCLEOTIDE SEQUENCE [LARGE SCALE GENOMIC DNA]</scope>
    <source>
        <strain evidence="1">JMC-PN-2008</strain>
    </source>
</reference>
<evidence type="ECO:0000313" key="2">
    <source>
        <dbReference type="Proteomes" id="UP001346869"/>
    </source>
</evidence>
<proteinExistence type="predicted"/>
<dbReference type="Proteomes" id="UP001346869">
    <property type="component" value="Unassembled WGS sequence"/>
</dbReference>
<name>A0AAN8AA68_ELEMC</name>
<keyword evidence="2" id="KW-1185">Reference proteome</keyword>
<reference evidence="1 2" key="1">
    <citation type="journal article" date="2023" name="Genes (Basel)">
        <title>Chromosome-Level Genome Assembly and Circadian Gene Repertoire of the Patagonia Blennie Eleginops maclovinus-The Closest Ancestral Proxy of Antarctic Cryonotothenioids.</title>
        <authorList>
            <person name="Cheng C.C."/>
            <person name="Rivera-Colon A.G."/>
            <person name="Minhas B.F."/>
            <person name="Wilson L."/>
            <person name="Rayamajhi N."/>
            <person name="Vargas-Chacoff L."/>
            <person name="Catchen J.M."/>
        </authorList>
    </citation>
    <scope>NUCLEOTIDE SEQUENCE [LARGE SCALE GENOMIC DNA]</scope>
    <source>
        <strain evidence="1">JMC-PN-2008</strain>
    </source>
</reference>
<evidence type="ECO:0000313" key="1">
    <source>
        <dbReference type="EMBL" id="KAK5848459.1"/>
    </source>
</evidence>
<accession>A0AAN8AA68</accession>
<comment type="caution">
    <text evidence="1">The sequence shown here is derived from an EMBL/GenBank/DDBJ whole genome shotgun (WGS) entry which is preliminary data.</text>
</comment>
<dbReference type="EMBL" id="JAUZQC010000025">
    <property type="protein sequence ID" value="KAK5848459.1"/>
    <property type="molecule type" value="Genomic_DNA"/>
</dbReference>
<organism evidence="1 2">
    <name type="scientific">Eleginops maclovinus</name>
    <name type="common">Patagonian blennie</name>
    <name type="synonym">Eleginus maclovinus</name>
    <dbReference type="NCBI Taxonomy" id="56733"/>
    <lineage>
        <taxon>Eukaryota</taxon>
        <taxon>Metazoa</taxon>
        <taxon>Chordata</taxon>
        <taxon>Craniata</taxon>
        <taxon>Vertebrata</taxon>
        <taxon>Euteleostomi</taxon>
        <taxon>Actinopterygii</taxon>
        <taxon>Neopterygii</taxon>
        <taxon>Teleostei</taxon>
        <taxon>Neoteleostei</taxon>
        <taxon>Acanthomorphata</taxon>
        <taxon>Eupercaria</taxon>
        <taxon>Perciformes</taxon>
        <taxon>Notothenioidei</taxon>
        <taxon>Eleginopidae</taxon>
        <taxon>Eleginops</taxon>
    </lineage>
</organism>
<dbReference type="AlphaFoldDB" id="A0AAN8AA68"/>
<protein>
    <submittedName>
        <fullName evidence="1">Uncharacterized protein</fullName>
    </submittedName>
</protein>
<gene>
    <name evidence="1" type="ORF">PBY51_006071</name>
</gene>